<evidence type="ECO:0000256" key="1">
    <source>
        <dbReference type="SAM" id="Coils"/>
    </source>
</evidence>
<dbReference type="AlphaFoldDB" id="A0AA51YL74"/>
<sequence>MNDIDFEERVKYLDGLETKMYGLLSAKPKYGEKAKIFSEINKIEKQIKDIEDTILEKSKYSSIKVKKENDIRTVSAHKRIQSRRQIRKGKVRELRTKYSTIYRDNFDKLKAETLQERKAQKDAEKEAEKQAEREAIAEKEAKIKKHYSNVSLEKQEKELKLIRNQLNYIQSESRAAYKEYRATKSLEAKARWKYLKEVENELVAERSVLYHNVIWLKAQAKANAIVMERNKLFDDNDAIEVLA</sequence>
<dbReference type="KEGG" id="mseb:RE474_11455"/>
<name>A0AA51YL74_9EURY</name>
<keyword evidence="1" id="KW-0175">Coiled coil</keyword>
<evidence type="ECO:0000313" key="3">
    <source>
        <dbReference type="Proteomes" id="UP001182908"/>
    </source>
</evidence>
<dbReference type="RefSeq" id="WP_309310498.1">
    <property type="nucleotide sequence ID" value="NZ_CP133592.1"/>
</dbReference>
<dbReference type="Proteomes" id="UP001182908">
    <property type="component" value="Chromosome"/>
</dbReference>
<keyword evidence="3" id="KW-1185">Reference proteome</keyword>
<dbReference type="GeneID" id="84233342"/>
<accession>A0AA51YL74</accession>
<evidence type="ECO:0000313" key="2">
    <source>
        <dbReference type="EMBL" id="WMW24689.1"/>
    </source>
</evidence>
<gene>
    <name evidence="2" type="ORF">RE474_11455</name>
</gene>
<organism evidence="2 3">
    <name type="scientific">Methanolobus sediminis</name>
    <dbReference type="NCBI Taxonomy" id="3072978"/>
    <lineage>
        <taxon>Archaea</taxon>
        <taxon>Methanobacteriati</taxon>
        <taxon>Methanobacteriota</taxon>
        <taxon>Stenosarchaea group</taxon>
        <taxon>Methanomicrobia</taxon>
        <taxon>Methanosarcinales</taxon>
        <taxon>Methanosarcinaceae</taxon>
        <taxon>Methanolobus</taxon>
    </lineage>
</organism>
<protein>
    <submittedName>
        <fullName evidence="2">Uncharacterized protein</fullName>
    </submittedName>
</protein>
<dbReference type="EMBL" id="CP133592">
    <property type="protein sequence ID" value="WMW24689.1"/>
    <property type="molecule type" value="Genomic_DNA"/>
</dbReference>
<proteinExistence type="predicted"/>
<reference evidence="2 3" key="1">
    <citation type="submission" date="2023-08" db="EMBL/GenBank/DDBJ databases">
        <title>Methanolobus mangrovi sp. nov. and Methanolobus sediminis sp. nov, two novel methylotrophic methanogens isolated from mangrove sediments in China.</title>
        <authorList>
            <person name="Zhou J."/>
        </authorList>
    </citation>
    <scope>NUCLEOTIDE SEQUENCE [LARGE SCALE GENOMIC DNA]</scope>
    <source>
        <strain evidence="2 3">FTZ6</strain>
    </source>
</reference>
<feature type="coiled-coil region" evidence="1">
    <location>
        <begin position="110"/>
        <end position="172"/>
    </location>
</feature>